<proteinExistence type="predicted"/>
<protein>
    <submittedName>
        <fullName evidence="1">Uncharacterized protein</fullName>
    </submittedName>
</protein>
<sequence length="64" mass="7352">MKNLMIEFNVCLNISYPFLSRLSSIFLAFVKMSIGESRPQPSFPSASLRERLAFRRKSKDALNP</sequence>
<evidence type="ECO:0000313" key="2">
    <source>
        <dbReference type="Proteomes" id="UP000237423"/>
    </source>
</evidence>
<accession>A0A2S5CJ16</accession>
<organism evidence="1 2">
    <name type="scientific">Methylovulum psychrotolerans</name>
    <dbReference type="NCBI Taxonomy" id="1704499"/>
    <lineage>
        <taxon>Bacteria</taxon>
        <taxon>Pseudomonadati</taxon>
        <taxon>Pseudomonadota</taxon>
        <taxon>Gammaproteobacteria</taxon>
        <taxon>Methylococcales</taxon>
        <taxon>Methylococcaceae</taxon>
        <taxon>Methylovulum</taxon>
    </lineage>
</organism>
<evidence type="ECO:0000313" key="1">
    <source>
        <dbReference type="EMBL" id="POZ50805.1"/>
    </source>
</evidence>
<name>A0A2S5CJ16_9GAMM</name>
<dbReference type="AlphaFoldDB" id="A0A2S5CJ16"/>
<comment type="caution">
    <text evidence="1">The sequence shown here is derived from an EMBL/GenBank/DDBJ whole genome shotgun (WGS) entry which is preliminary data.</text>
</comment>
<dbReference type="EMBL" id="PGFZ01000008">
    <property type="protein sequence ID" value="POZ50805.1"/>
    <property type="molecule type" value="Genomic_DNA"/>
</dbReference>
<reference evidence="1 2" key="1">
    <citation type="submission" date="2017-11" db="EMBL/GenBank/DDBJ databases">
        <title>Draft Genome Sequence of Methylobacter psychrotolerans Sph1T, an Obligate Methanotroph from Low-Temperature Environments.</title>
        <authorList>
            <person name="Oshkin I.Y."/>
            <person name="Miroshnikov K."/>
            <person name="Belova S.E."/>
            <person name="Korzhenkov A."/>
            <person name="Toshchakov S.V."/>
            <person name="Dedysh S.N."/>
        </authorList>
    </citation>
    <scope>NUCLEOTIDE SEQUENCE [LARGE SCALE GENOMIC DNA]</scope>
    <source>
        <strain evidence="1 2">Sph1</strain>
    </source>
</reference>
<dbReference type="Proteomes" id="UP000237423">
    <property type="component" value="Unassembled WGS sequence"/>
</dbReference>
<gene>
    <name evidence="1" type="ORF">AADEFJLK_03275</name>
</gene>